<dbReference type="AlphaFoldDB" id="A0A1H0J9V1"/>
<reference evidence="2" key="1">
    <citation type="submission" date="2016-10" db="EMBL/GenBank/DDBJ databases">
        <authorList>
            <person name="Varghese N."/>
            <person name="Submissions S."/>
        </authorList>
    </citation>
    <scope>NUCLEOTIDE SEQUENCE [LARGE SCALE GENOMIC DNA]</scope>
    <source>
        <strain evidence="2">DSM 45843</strain>
    </source>
</reference>
<sequence length="135" mass="14395">MLSAAGLAAVVLSGCSTFGSVGDQDTVDASTEAASQLQDRFEDLPGVALAEVRYQDDLTVGAQLRAAVEVEVGTDVQFTLDAVEEACWRSEVDPLDELVIVVSTRTEPLTSETRSYDLDIGADVSGLTERWGERP</sequence>
<proteinExistence type="predicted"/>
<dbReference type="OrthoDB" id="3834133at2"/>
<gene>
    <name evidence="1" type="ORF">SAMN05660199_01910</name>
</gene>
<keyword evidence="2" id="KW-1185">Reference proteome</keyword>
<dbReference type="EMBL" id="FNIR01000005">
    <property type="protein sequence ID" value="SDO40382.1"/>
    <property type="molecule type" value="Genomic_DNA"/>
</dbReference>
<organism evidence="1 2">
    <name type="scientific">Klenkia soli</name>
    <dbReference type="NCBI Taxonomy" id="1052260"/>
    <lineage>
        <taxon>Bacteria</taxon>
        <taxon>Bacillati</taxon>
        <taxon>Actinomycetota</taxon>
        <taxon>Actinomycetes</taxon>
        <taxon>Geodermatophilales</taxon>
        <taxon>Geodermatophilaceae</taxon>
        <taxon>Klenkia</taxon>
    </lineage>
</organism>
<accession>A0A1H0J9V1</accession>
<evidence type="ECO:0000313" key="1">
    <source>
        <dbReference type="EMBL" id="SDO40382.1"/>
    </source>
</evidence>
<evidence type="ECO:0000313" key="2">
    <source>
        <dbReference type="Proteomes" id="UP000199088"/>
    </source>
</evidence>
<dbReference type="RefSeq" id="WP_091243814.1">
    <property type="nucleotide sequence ID" value="NZ_FNIR01000005.1"/>
</dbReference>
<dbReference type="Proteomes" id="UP000199088">
    <property type="component" value="Unassembled WGS sequence"/>
</dbReference>
<protein>
    <submittedName>
        <fullName evidence="1">Uncharacterized protein</fullName>
    </submittedName>
</protein>
<name>A0A1H0J9V1_9ACTN</name>